<dbReference type="Pfam" id="PF20155">
    <property type="entry name" value="TMP_3"/>
    <property type="match status" value="1"/>
</dbReference>
<organism evidence="3 4">
    <name type="scientific">Hafnia psychrotolerans</name>
    <dbReference type="NCBI Taxonomy" id="1477018"/>
    <lineage>
        <taxon>Bacteria</taxon>
        <taxon>Pseudomonadati</taxon>
        <taxon>Pseudomonadota</taxon>
        <taxon>Gammaproteobacteria</taxon>
        <taxon>Enterobacterales</taxon>
        <taxon>Hafniaceae</taxon>
        <taxon>Hafnia</taxon>
    </lineage>
</organism>
<feature type="domain" description="Tail length tape measure" evidence="1">
    <location>
        <begin position="417"/>
        <end position="557"/>
    </location>
</feature>
<dbReference type="Pfam" id="PF06120">
    <property type="entry name" value="Phage_HK97_TLTM"/>
    <property type="match status" value="1"/>
</dbReference>
<dbReference type="NCBIfam" id="TIGR02675">
    <property type="entry name" value="tape_meas_nterm"/>
    <property type="match status" value="1"/>
</dbReference>
<protein>
    <recommendedName>
        <fullName evidence="5">Tape measure protein N-terminal domain-containing protein</fullName>
    </recommendedName>
</protein>
<dbReference type="RefSeq" id="WP_188473973.1">
    <property type="nucleotide sequence ID" value="NZ_BMFZ01000006.1"/>
</dbReference>
<evidence type="ECO:0000259" key="1">
    <source>
        <dbReference type="Pfam" id="PF06120"/>
    </source>
</evidence>
<keyword evidence="4" id="KW-1185">Reference proteome</keyword>
<name>A0ABQ1GSK4_9GAMM</name>
<reference evidence="4" key="1">
    <citation type="journal article" date="2019" name="Int. J. Syst. Evol. Microbiol.">
        <title>The Global Catalogue of Microorganisms (GCM) 10K type strain sequencing project: providing services to taxonomists for standard genome sequencing and annotation.</title>
        <authorList>
            <consortium name="The Broad Institute Genomics Platform"/>
            <consortium name="The Broad Institute Genome Sequencing Center for Infectious Disease"/>
            <person name="Wu L."/>
            <person name="Ma J."/>
        </authorList>
    </citation>
    <scope>NUCLEOTIDE SEQUENCE [LARGE SCALE GENOMIC DNA]</scope>
    <source>
        <strain evidence="4">CGMCC 1.12806</strain>
    </source>
</reference>
<evidence type="ECO:0000259" key="2">
    <source>
        <dbReference type="Pfam" id="PF20155"/>
    </source>
</evidence>
<evidence type="ECO:0008006" key="5">
    <source>
        <dbReference type="Google" id="ProtNLM"/>
    </source>
</evidence>
<dbReference type="InterPro" id="IPR013491">
    <property type="entry name" value="Tape_meas_N"/>
</dbReference>
<dbReference type="Proteomes" id="UP000627464">
    <property type="component" value="Unassembled WGS sequence"/>
</dbReference>
<sequence>MSGSVNAGSIIYEVDLDTARLLAGRRDVDATLNGLGGTMGRLETSVNRTERSVANVSRTMSSLTNIAKGVAAAITVQQVAEYGNAWVTVNNKLVNSVRANEDLATVTQRVFDISQDTRSSLLATATLYGRLERATRSAGTSTADLAKLTETINKGLTVSGATTEEASSTMVQLSQALASGVLRGEEFNSISENGSRLAVALADSLGVTIGQLRGMAAQGKLTTEVVVNGLLKQSDVIAKEFGNTVLTMSQSFTVATNNITKFVGEASSVNTTLNVFNKGVISLSDNLDTVASVIGVVSVLMGGRFVGALATATAAKFKSVVASREMSVANLQAAETASLEAAATVRSAEAAKIASQAELDRALRMKATAVTADQLLIAETRLSAARIEATAATQAYNASLAANAAAQKTAEAAARSASIGMTTLRGGLALIGGPVGAAMIAAAAVYYFFQRTQEARDSAFAFADSISSVVTKMKEMSDVQLAAEIAKASQATKIQTSAIEDQREVVAGLKKDIDNQTTSMRIYGQTASKLQDVADLTENLAIETDKLTTMEQNRSRTVNSSAILQAKLNGALLTGNDLLDRNGTLARVAAGAMTELGNKIDAATGAKERFNATSLMVERSAKADDYNKDLEAENTLLAITDKRLRAVTKARMENAASGGNQNQINTAGDEAGKRYDLQAAEAARTKATKAATAEGKKAENQAESIAQKLANLKQQSELAGDSTKELSREQAILTAQQSLGSAATQKDISLAGQYAAAKWDTGNAIRAQAAAEKLLPETKENASYKQDVSDLQTALSAKKITQEQFNATSEKMEQEHQLNLAKIRADQVVTPKQEAAGSVDPVQQLANENAKKLALIQQFEANKTITEQQGIALRNAANTEYEQARIDAAWKIWSNQSQTNQLLGGAIDSLAGGASNAITGLLNGTQSLQESLANIGTTILNSVVTGLVEMGLQYVKNMIVGQAAATAALAATTAQATAAAAAWAPAAISASIATLGSATTVGTAAYTTALAASKGLAIAGARKNGGPVSAGSMYQVGEGGMPEIYKASSGKQYMIPGDNGSVISNKDMQGGVGGSTTLNQVMNLTVNTTNGLDDATIKQLRQAWKTDTLLIIKDQTSRPKGMIQPRK</sequence>
<gene>
    <name evidence="3" type="ORF">GCM10011328_26170</name>
</gene>
<dbReference type="EMBL" id="BMFZ01000006">
    <property type="protein sequence ID" value="GGA49605.1"/>
    <property type="molecule type" value="Genomic_DNA"/>
</dbReference>
<evidence type="ECO:0000313" key="3">
    <source>
        <dbReference type="EMBL" id="GGA49605.1"/>
    </source>
</evidence>
<dbReference type="InterPro" id="IPR009302">
    <property type="entry name" value="Tail_length_tape_measure"/>
</dbReference>
<proteinExistence type="predicted"/>
<evidence type="ECO:0000313" key="4">
    <source>
        <dbReference type="Proteomes" id="UP000627464"/>
    </source>
</evidence>
<comment type="caution">
    <text evidence="3">The sequence shown here is derived from an EMBL/GenBank/DDBJ whole genome shotgun (WGS) entry which is preliminary data.</text>
</comment>
<accession>A0ABQ1GSK4</accession>
<feature type="domain" description="Tape measure protein N-terminal" evidence="2">
    <location>
        <begin position="78"/>
        <end position="266"/>
    </location>
</feature>